<organism evidence="1 3">
    <name type="scientific">Didymodactylos carnosus</name>
    <dbReference type="NCBI Taxonomy" id="1234261"/>
    <lineage>
        <taxon>Eukaryota</taxon>
        <taxon>Metazoa</taxon>
        <taxon>Spiralia</taxon>
        <taxon>Gnathifera</taxon>
        <taxon>Rotifera</taxon>
        <taxon>Eurotatoria</taxon>
        <taxon>Bdelloidea</taxon>
        <taxon>Philodinida</taxon>
        <taxon>Philodinidae</taxon>
        <taxon>Didymodactylos</taxon>
    </lineage>
</organism>
<feature type="non-terminal residue" evidence="1">
    <location>
        <position position="1"/>
    </location>
</feature>
<feature type="non-terminal residue" evidence="1">
    <location>
        <position position="54"/>
    </location>
</feature>
<evidence type="ECO:0000313" key="3">
    <source>
        <dbReference type="Proteomes" id="UP000677228"/>
    </source>
</evidence>
<sequence>MCLIVYNNINLLTLKHELTILSSFTRKCWIFTYNRNEILQGIHLMSNQRSLIII</sequence>
<comment type="caution">
    <text evidence="1">The sequence shown here is derived from an EMBL/GenBank/DDBJ whole genome shotgun (WGS) entry which is preliminary data.</text>
</comment>
<protein>
    <submittedName>
        <fullName evidence="1">Uncharacterized protein</fullName>
    </submittedName>
</protein>
<accession>A0A8S2FKQ7</accession>
<dbReference type="EMBL" id="CAJNOK010032496">
    <property type="protein sequence ID" value="CAF1484602.1"/>
    <property type="molecule type" value="Genomic_DNA"/>
</dbReference>
<evidence type="ECO:0000313" key="2">
    <source>
        <dbReference type="EMBL" id="CAF4274631.1"/>
    </source>
</evidence>
<gene>
    <name evidence="1" type="ORF">OVA965_LOCUS36220</name>
    <name evidence="2" type="ORF">TMI583_LOCUS37224</name>
</gene>
<proteinExistence type="predicted"/>
<dbReference type="Proteomes" id="UP000682733">
    <property type="component" value="Unassembled WGS sequence"/>
</dbReference>
<name>A0A8S2FKQ7_9BILA</name>
<evidence type="ECO:0000313" key="1">
    <source>
        <dbReference type="EMBL" id="CAF1484602.1"/>
    </source>
</evidence>
<dbReference type="Proteomes" id="UP000677228">
    <property type="component" value="Unassembled WGS sequence"/>
</dbReference>
<dbReference type="AlphaFoldDB" id="A0A8S2FKQ7"/>
<dbReference type="EMBL" id="CAJOBA010054441">
    <property type="protein sequence ID" value="CAF4274631.1"/>
    <property type="molecule type" value="Genomic_DNA"/>
</dbReference>
<reference evidence="1" key="1">
    <citation type="submission" date="2021-02" db="EMBL/GenBank/DDBJ databases">
        <authorList>
            <person name="Nowell W R."/>
        </authorList>
    </citation>
    <scope>NUCLEOTIDE SEQUENCE</scope>
</reference>